<evidence type="ECO:0000256" key="5">
    <source>
        <dbReference type="ARBA" id="ARBA00015486"/>
    </source>
</evidence>
<evidence type="ECO:0000256" key="1">
    <source>
        <dbReference type="ARBA" id="ARBA00002197"/>
    </source>
</evidence>
<evidence type="ECO:0000313" key="13">
    <source>
        <dbReference type="Proteomes" id="UP001287282"/>
    </source>
</evidence>
<evidence type="ECO:0000256" key="11">
    <source>
        <dbReference type="HAMAP-Rule" id="MF_00230"/>
    </source>
</evidence>
<evidence type="ECO:0000256" key="2">
    <source>
        <dbReference type="ARBA" id="ARBA00005049"/>
    </source>
</evidence>
<dbReference type="GO" id="GO:0008939">
    <property type="term" value="F:nicotinate-nucleotide-dimethylbenzimidazole phosphoribosyltransferase activity"/>
    <property type="evidence" value="ECO:0007669"/>
    <property type="project" value="UniProtKB-EC"/>
</dbReference>
<dbReference type="InterPro" id="IPR003200">
    <property type="entry name" value="Nict_dMeBzImd_PRibTrfase"/>
</dbReference>
<evidence type="ECO:0000256" key="4">
    <source>
        <dbReference type="ARBA" id="ARBA00011991"/>
    </source>
</evidence>
<dbReference type="EMBL" id="JAWJBA010000001">
    <property type="protein sequence ID" value="MDV2683641.1"/>
    <property type="molecule type" value="Genomic_DNA"/>
</dbReference>
<accession>A0ABU3X6X0</accession>
<dbReference type="NCBIfam" id="TIGR03160">
    <property type="entry name" value="cobT_DBIPRT"/>
    <property type="match status" value="1"/>
</dbReference>
<sequence>MNLQNVIKIPALDKEVGRQVDSYIQTLTKPPGSLGKLEGLAVELAEMKSKPFPVVSPAGVLVFAADHGIAEEGVSAFPQEVTLQMVQNFLNGGAAINVFSRQIGATLKVIDIGVKSTINDKDLITDKVRMGTGNFFIEEAMTKVEAIEAIEIGMRQAESFIINQGVESLILGEMGIANTTASSAILAVLTGKPIDTLVGFGTGITSERVLHKVDIITQSIERRKPNADDPIDVLAKVGGLEIAGMAGAMLFAASYRVPIILDGFISTVAALVASKISNDVIDYMIVSHQSVEPGHLTAIHALGKEPLINLGLRLGEGSGAAVAFPLIESATRMLSEMATFQSAGISDQ</sequence>
<reference evidence="12 13" key="1">
    <citation type="submission" date="2023-10" db="EMBL/GenBank/DDBJ databases">
        <title>Screening of Alkalihalobacillus lindianensis BZ-TG-R113 and Its Alleviation of Salt Stress on Rapeseed Growth.</title>
        <authorList>
            <person name="Zhao B."/>
            <person name="Guo T."/>
        </authorList>
    </citation>
    <scope>NUCLEOTIDE SEQUENCE [LARGE SCALE GENOMIC DNA]</scope>
    <source>
        <strain evidence="12 13">BZ-TG-R113</strain>
    </source>
</reference>
<dbReference type="NCBIfam" id="NF000996">
    <property type="entry name" value="PRK00105.1"/>
    <property type="match status" value="1"/>
</dbReference>
<evidence type="ECO:0000256" key="6">
    <source>
        <dbReference type="ARBA" id="ARBA00022573"/>
    </source>
</evidence>
<evidence type="ECO:0000256" key="3">
    <source>
        <dbReference type="ARBA" id="ARBA00007110"/>
    </source>
</evidence>
<dbReference type="Gene3D" id="3.40.50.10210">
    <property type="match status" value="1"/>
</dbReference>
<dbReference type="Gene3D" id="1.10.1610.10">
    <property type="match status" value="1"/>
</dbReference>
<dbReference type="PANTHER" id="PTHR43463:SF1">
    <property type="entry name" value="NICOTINATE-NUCLEOTIDE--DIMETHYLBENZIMIDAZOLE PHOSPHORIBOSYLTRANSFERASE"/>
    <property type="match status" value="1"/>
</dbReference>
<name>A0ABU3X6X0_9BACI</name>
<feature type="active site" description="Proton acceptor" evidence="11">
    <location>
        <position position="316"/>
    </location>
</feature>
<dbReference type="EC" id="2.4.2.21" evidence="4 11"/>
<organism evidence="12 13">
    <name type="scientific">Alkalihalophilus lindianensis</name>
    <dbReference type="NCBI Taxonomy" id="1630542"/>
    <lineage>
        <taxon>Bacteria</taxon>
        <taxon>Bacillati</taxon>
        <taxon>Bacillota</taxon>
        <taxon>Bacilli</taxon>
        <taxon>Bacillales</taxon>
        <taxon>Bacillaceae</taxon>
        <taxon>Alkalihalophilus</taxon>
    </lineage>
</organism>
<comment type="pathway">
    <text evidence="2 11">Nucleoside biosynthesis; alpha-ribazole biosynthesis; alpha-ribazole from 5,6-dimethylbenzimidazole: step 1/2.</text>
</comment>
<comment type="similarity">
    <text evidence="3 11">Belongs to the CobT family.</text>
</comment>
<dbReference type="Pfam" id="PF02277">
    <property type="entry name" value="DBI_PRT"/>
    <property type="match status" value="1"/>
</dbReference>
<dbReference type="PANTHER" id="PTHR43463">
    <property type="entry name" value="NICOTINATE-NUCLEOTIDE--DIMETHYLBENZIMIDAZOLE PHOSPHORIBOSYLTRANSFERASE"/>
    <property type="match status" value="1"/>
</dbReference>
<evidence type="ECO:0000256" key="10">
    <source>
        <dbReference type="ARBA" id="ARBA00047340"/>
    </source>
</evidence>
<comment type="caution">
    <text evidence="12">The sequence shown here is derived from an EMBL/GenBank/DDBJ whole genome shotgun (WGS) entry which is preliminary data.</text>
</comment>
<gene>
    <name evidence="11 12" type="primary">cobT</name>
    <name evidence="12" type="ORF">RYX56_04535</name>
</gene>
<dbReference type="InterPro" id="IPR023195">
    <property type="entry name" value="Nict_dMeBzImd_PRibTrfase_N"/>
</dbReference>
<evidence type="ECO:0000256" key="9">
    <source>
        <dbReference type="ARBA" id="ARBA00030686"/>
    </source>
</evidence>
<evidence type="ECO:0000313" key="12">
    <source>
        <dbReference type="EMBL" id="MDV2683641.1"/>
    </source>
</evidence>
<comment type="function">
    <text evidence="1 11">Catalyzes the synthesis of alpha-ribazole-5'-phosphate from nicotinate mononucleotide (NAMN) and 5,6-dimethylbenzimidazole (DMB).</text>
</comment>
<dbReference type="HAMAP" id="MF_00230">
    <property type="entry name" value="CobT"/>
    <property type="match status" value="1"/>
</dbReference>
<evidence type="ECO:0000256" key="7">
    <source>
        <dbReference type="ARBA" id="ARBA00022676"/>
    </source>
</evidence>
<keyword evidence="8 11" id="KW-0808">Transferase</keyword>
<dbReference type="InterPro" id="IPR036087">
    <property type="entry name" value="Nict_dMeBzImd_PRibTrfase_sf"/>
</dbReference>
<comment type="catalytic activity">
    <reaction evidence="10 11">
        <text>5,6-dimethylbenzimidazole + nicotinate beta-D-ribonucleotide = alpha-ribazole 5'-phosphate + nicotinate + H(+)</text>
        <dbReference type="Rhea" id="RHEA:11196"/>
        <dbReference type="ChEBI" id="CHEBI:15378"/>
        <dbReference type="ChEBI" id="CHEBI:15890"/>
        <dbReference type="ChEBI" id="CHEBI:32544"/>
        <dbReference type="ChEBI" id="CHEBI:57502"/>
        <dbReference type="ChEBI" id="CHEBI:57918"/>
        <dbReference type="EC" id="2.4.2.21"/>
    </reaction>
</comment>
<dbReference type="RefSeq" id="WP_317120942.1">
    <property type="nucleotide sequence ID" value="NZ_JAWJBA010000001.1"/>
</dbReference>
<proteinExistence type="inferred from homology"/>
<dbReference type="Proteomes" id="UP001287282">
    <property type="component" value="Unassembled WGS sequence"/>
</dbReference>
<protein>
    <recommendedName>
        <fullName evidence="5 11">Nicotinate-nucleotide--dimethylbenzimidazole phosphoribosyltransferase</fullName>
        <shortName evidence="11">NN:DBI PRT</shortName>
        <ecNumber evidence="4 11">2.4.2.21</ecNumber>
    </recommendedName>
    <alternativeName>
        <fullName evidence="9 11">N(1)-alpha-phosphoribosyltransferase</fullName>
    </alternativeName>
</protein>
<dbReference type="CDD" id="cd02439">
    <property type="entry name" value="DMB-PRT_CobT"/>
    <property type="match status" value="1"/>
</dbReference>
<keyword evidence="13" id="KW-1185">Reference proteome</keyword>
<dbReference type="InterPro" id="IPR017846">
    <property type="entry name" value="Nict_dMeBzImd_PRibTrfase_bact"/>
</dbReference>
<keyword evidence="7 11" id="KW-0328">Glycosyltransferase</keyword>
<evidence type="ECO:0000256" key="8">
    <source>
        <dbReference type="ARBA" id="ARBA00022679"/>
    </source>
</evidence>
<dbReference type="SUPFAM" id="SSF52733">
    <property type="entry name" value="Nicotinate mononucleotide:5,6-dimethylbenzimidazole phosphoribosyltransferase (CobT)"/>
    <property type="match status" value="1"/>
</dbReference>
<keyword evidence="6 11" id="KW-0169">Cobalamin biosynthesis</keyword>